<evidence type="ECO:0000313" key="3">
    <source>
        <dbReference type="Proteomes" id="UP000430368"/>
    </source>
</evidence>
<dbReference type="Proteomes" id="UP000430368">
    <property type="component" value="Chromosome"/>
</dbReference>
<keyword evidence="3" id="KW-1185">Reference proteome</keyword>
<reference evidence="2 3" key="1">
    <citation type="submission" date="2019-07" db="EMBL/GenBank/DDBJ databases">
        <title>Serratia dokdonensis sp. nov., an elicitor of systemic resistance in Nicotiana Tabacum.</title>
        <authorList>
            <person name="Son J.-S."/>
            <person name="Hwang Y.-J."/>
            <person name="Lee S.-Y."/>
            <person name="Ghim S.-Y."/>
        </authorList>
    </citation>
    <scope>NUCLEOTIDE SEQUENCE [LARGE SCALE GENOMIC DNA]</scope>
    <source>
        <strain evidence="2 3">KUDC3025</strain>
    </source>
</reference>
<evidence type="ECO:0000313" key="2">
    <source>
        <dbReference type="EMBL" id="QHA87441.1"/>
    </source>
</evidence>
<accession>A0ABX6GMD6</accession>
<dbReference type="InterPro" id="IPR025320">
    <property type="entry name" value="DUF4225"/>
</dbReference>
<keyword evidence="1" id="KW-1133">Transmembrane helix</keyword>
<dbReference type="EMBL" id="CP041764">
    <property type="protein sequence ID" value="QHA87441.1"/>
    <property type="molecule type" value="Genomic_DNA"/>
</dbReference>
<dbReference type="Pfam" id="PF13988">
    <property type="entry name" value="DUF4225"/>
    <property type="match status" value="1"/>
</dbReference>
<protein>
    <submittedName>
        <fullName evidence="2">DUF4225 domain-containing protein</fullName>
    </submittedName>
</protein>
<proteinExistence type="predicted"/>
<keyword evidence="1" id="KW-0812">Transmembrane</keyword>
<evidence type="ECO:0000256" key="1">
    <source>
        <dbReference type="SAM" id="Phobius"/>
    </source>
</evidence>
<keyword evidence="1" id="KW-0472">Membrane</keyword>
<name>A0ABX6GMD6_9GAMM</name>
<organism evidence="2 3">
    <name type="scientific">Serratia rhizosphaerae</name>
    <dbReference type="NCBI Taxonomy" id="2597702"/>
    <lineage>
        <taxon>Bacteria</taxon>
        <taxon>Pseudomonadati</taxon>
        <taxon>Pseudomonadota</taxon>
        <taxon>Gammaproteobacteria</taxon>
        <taxon>Enterobacterales</taxon>
        <taxon>Yersiniaceae</taxon>
        <taxon>Serratia</taxon>
    </lineage>
</organism>
<sequence length="275" mass="30489">MISYVAHNVIEDHLGKIMDNPLGFNQRLNSYSQVMARQHGRSLLELSNRVSRDFIKDNTLANKFRHEILCFVNNKIEKCQESGKASTLAIQELKQEYHALQQQENMLRANKVTPYAVMKKKFDGNSSKYVLAGIGLLSGIGQIILGIGLDWTGVAVVPGTLLMVNGINNVYENAHILFLGKNVIGPARIAYRASASFFGYDEDKADIVYGGVDLLLSGYGALRMSLKPEAWRLFNYINTDYVRAWRNMGKGAMGLEIAADGATIETIYHKGSGGH</sequence>
<gene>
    <name evidence="2" type="ORF">FO014_11050</name>
</gene>
<feature type="transmembrane region" description="Helical" evidence="1">
    <location>
        <begin position="129"/>
        <end position="149"/>
    </location>
</feature>